<dbReference type="RefSeq" id="WP_131776543.1">
    <property type="nucleotide sequence ID" value="NZ_BMOB01000004.1"/>
</dbReference>
<dbReference type="Proteomes" id="UP000630149">
    <property type="component" value="Unassembled WGS sequence"/>
</dbReference>
<evidence type="ECO:0000256" key="1">
    <source>
        <dbReference type="SAM" id="Coils"/>
    </source>
</evidence>
<feature type="region of interest" description="Disordered" evidence="2">
    <location>
        <begin position="430"/>
        <end position="453"/>
    </location>
</feature>
<evidence type="ECO:0000313" key="4">
    <source>
        <dbReference type="EMBL" id="GGI84318.1"/>
    </source>
</evidence>
<evidence type="ECO:0000256" key="2">
    <source>
        <dbReference type="SAM" id="MobiDB-lite"/>
    </source>
</evidence>
<feature type="transmembrane region" description="Helical" evidence="3">
    <location>
        <begin position="201"/>
        <end position="222"/>
    </location>
</feature>
<feature type="transmembrane region" description="Helical" evidence="3">
    <location>
        <begin position="315"/>
        <end position="338"/>
    </location>
</feature>
<feature type="transmembrane region" description="Helical" evidence="3">
    <location>
        <begin position="121"/>
        <end position="141"/>
    </location>
</feature>
<comment type="caution">
    <text evidence="4">The sequence shown here is derived from an EMBL/GenBank/DDBJ whole genome shotgun (WGS) entry which is preliminary data.</text>
</comment>
<feature type="compositionally biased region" description="Low complexity" evidence="2">
    <location>
        <begin position="430"/>
        <end position="439"/>
    </location>
</feature>
<reference evidence="4" key="1">
    <citation type="journal article" date="2014" name="Int. J. Syst. Evol. Microbiol.">
        <title>Complete genome sequence of Corynebacterium casei LMG S-19264T (=DSM 44701T), isolated from a smear-ripened cheese.</title>
        <authorList>
            <consortium name="US DOE Joint Genome Institute (JGI-PGF)"/>
            <person name="Walter F."/>
            <person name="Albersmeier A."/>
            <person name="Kalinowski J."/>
            <person name="Ruckert C."/>
        </authorList>
    </citation>
    <scope>NUCLEOTIDE SEQUENCE</scope>
    <source>
        <strain evidence="4">JCM 13919</strain>
    </source>
</reference>
<dbReference type="AlphaFoldDB" id="A0A917JSK4"/>
<gene>
    <name evidence="4" type="ORF">GCM10007966_11240</name>
</gene>
<keyword evidence="5" id="KW-1185">Reference proteome</keyword>
<name>A0A917JSK4_9GAMM</name>
<feature type="transmembrane region" description="Helical" evidence="3">
    <location>
        <begin position="228"/>
        <end position="252"/>
    </location>
</feature>
<reference evidence="4" key="2">
    <citation type="submission" date="2020-09" db="EMBL/GenBank/DDBJ databases">
        <authorList>
            <person name="Sun Q."/>
            <person name="Ohkuma M."/>
        </authorList>
    </citation>
    <scope>NUCLEOTIDE SEQUENCE</scope>
    <source>
        <strain evidence="4">JCM 13919</strain>
    </source>
</reference>
<keyword evidence="3" id="KW-0472">Membrane</keyword>
<dbReference type="OrthoDB" id="5633508at2"/>
<keyword evidence="3" id="KW-1133">Transmembrane helix</keyword>
<feature type="transmembrane region" description="Helical" evidence="3">
    <location>
        <begin position="290"/>
        <end position="309"/>
    </location>
</feature>
<feature type="transmembrane region" description="Helical" evidence="3">
    <location>
        <begin position="170"/>
        <end position="189"/>
    </location>
</feature>
<feature type="coiled-coil region" evidence="1">
    <location>
        <begin position="376"/>
        <end position="403"/>
    </location>
</feature>
<evidence type="ECO:0000313" key="5">
    <source>
        <dbReference type="Proteomes" id="UP000630149"/>
    </source>
</evidence>
<proteinExistence type="predicted"/>
<keyword evidence="1" id="KW-0175">Coiled coil</keyword>
<accession>A0A917JSK4</accession>
<dbReference type="EMBL" id="BMOB01000004">
    <property type="protein sequence ID" value="GGI84318.1"/>
    <property type="molecule type" value="Genomic_DNA"/>
</dbReference>
<organism evidence="4 5">
    <name type="scientific">Legionella impletisoli</name>
    <dbReference type="NCBI Taxonomy" id="343510"/>
    <lineage>
        <taxon>Bacteria</taxon>
        <taxon>Pseudomonadati</taxon>
        <taxon>Pseudomonadota</taxon>
        <taxon>Gammaproteobacteria</taxon>
        <taxon>Legionellales</taxon>
        <taxon>Legionellaceae</taxon>
        <taxon>Legionella</taxon>
    </lineage>
</organism>
<protein>
    <submittedName>
        <fullName evidence="4">Uncharacterized protein</fullName>
    </submittedName>
</protein>
<sequence>MPKLQVTQIEHLKDLALCYIQGEPLEVIKVRLQAESSKSKLSCKELYKSVAVKQLNDPYLIAFLKSLNIHKSTTGEAGAFETFLINSNNFYDLLVNLNYAGYHHIAYLLKLINHTHPPRNWGLMFSLTSLFAAGFITLFHFKKDYFDKVFQWASAGLHWFGKTFSILKNIPLLGMIYNGLDLLGSWFVMAFRKTQPGSHRVYNLLFKTVQSSFTITAYGLMFMAGGALAFPIAILFILGAATDVFKSLYILYKNYRDLSNLTKPEEDAPWQHLAEYERAKNRMQSTLRSVWVKLGIALLITAAVVIWCLSPPSIILSAVCCAFISLLTLSSFSFSNVIKHTYAQKLQQSIANLAPSTDLELYPSMQRGFSNREAELNRRDTELRQLEDKLNQKEWELEIREKAIADTLAALKPTAPANAGSPLQVFSLFPSSSTASQSSHPIESAAIGASPSQ</sequence>
<evidence type="ECO:0000256" key="3">
    <source>
        <dbReference type="SAM" id="Phobius"/>
    </source>
</evidence>
<keyword evidence="3" id="KW-0812">Transmembrane</keyword>